<dbReference type="EMBL" id="LR797305">
    <property type="protein sequence ID" value="CAB4200736.1"/>
    <property type="molecule type" value="Genomic_DNA"/>
</dbReference>
<organism evidence="3">
    <name type="scientific">uncultured Caudovirales phage</name>
    <dbReference type="NCBI Taxonomy" id="2100421"/>
    <lineage>
        <taxon>Viruses</taxon>
        <taxon>Duplodnaviria</taxon>
        <taxon>Heunggongvirae</taxon>
        <taxon>Uroviricota</taxon>
        <taxon>Caudoviricetes</taxon>
        <taxon>Peduoviridae</taxon>
        <taxon>Maltschvirus</taxon>
        <taxon>Maltschvirus maltsch</taxon>
    </lineage>
</organism>
<evidence type="ECO:0000313" key="8">
    <source>
        <dbReference type="EMBL" id="CAB4178343.1"/>
    </source>
</evidence>
<dbReference type="GO" id="GO:0016301">
    <property type="term" value="F:kinase activity"/>
    <property type="evidence" value="ECO:0007669"/>
    <property type="project" value="UniProtKB-KW"/>
</dbReference>
<dbReference type="EMBL" id="LR797395">
    <property type="protein sequence ID" value="CAB4213180.1"/>
    <property type="molecule type" value="Genomic_DNA"/>
</dbReference>
<evidence type="ECO:0000256" key="1">
    <source>
        <dbReference type="SAM" id="MobiDB-lite"/>
    </source>
</evidence>
<evidence type="ECO:0000313" key="6">
    <source>
        <dbReference type="EMBL" id="CAB4164699.1"/>
    </source>
</evidence>
<evidence type="ECO:0000259" key="2">
    <source>
        <dbReference type="Pfam" id="PF00454"/>
    </source>
</evidence>
<dbReference type="EMBL" id="LR796443">
    <property type="protein sequence ID" value="CAB4145260.1"/>
    <property type="molecule type" value="Genomic_DNA"/>
</dbReference>
<dbReference type="EMBL" id="LR796961">
    <property type="protein sequence ID" value="CAB4178343.1"/>
    <property type="molecule type" value="Genomic_DNA"/>
</dbReference>
<name>A0A6J5MJB0_9CAUD</name>
<evidence type="ECO:0000313" key="4">
    <source>
        <dbReference type="EMBL" id="CAB4156029.1"/>
    </source>
</evidence>
<keyword evidence="3" id="KW-0808">Transferase</keyword>
<proteinExistence type="predicted"/>
<keyword evidence="3" id="KW-0418">Kinase</keyword>
<dbReference type="EMBL" id="LR798395">
    <property type="protein sequence ID" value="CAB5228907.1"/>
    <property type="molecule type" value="Genomic_DNA"/>
</dbReference>
<dbReference type="EMBL" id="LR796762">
    <property type="protein sequence ID" value="CAB4164699.1"/>
    <property type="molecule type" value="Genomic_DNA"/>
</dbReference>
<protein>
    <submittedName>
        <fullName evidence="3">Phosphatidylinositol 3-/4-kinase, catalytic domain containing protein</fullName>
    </submittedName>
</protein>
<dbReference type="EMBL" id="LR798341">
    <property type="protein sequence ID" value="CAB5225189.1"/>
    <property type="molecule type" value="Genomic_DNA"/>
</dbReference>
<evidence type="ECO:0000313" key="5">
    <source>
        <dbReference type="EMBL" id="CAB4160277.1"/>
    </source>
</evidence>
<gene>
    <name evidence="8" type="ORF">UFOVP1002_94</name>
    <name evidence="9" type="ORF">UFOVP1217_101</name>
    <name evidence="10" type="ORF">UFOVP1343_85</name>
    <name evidence="11" type="ORF">UFOVP1438_134</name>
    <name evidence="14" type="ORF">UFOVP1541_51</name>
    <name evidence="12" type="ORF">UFOVP1592_130</name>
    <name evidence="3" type="ORF">UFOVP465_179</name>
    <name evidence="4" type="ORF">UFOVP666_37</name>
    <name evidence="5" type="ORF">UFOVP727_114</name>
    <name evidence="13" type="ORF">UFOVP741_117</name>
    <name evidence="6" type="ORF">UFOVP819_65</name>
    <name evidence="7" type="ORF">UFOVP926_22</name>
</gene>
<dbReference type="Pfam" id="PF00454">
    <property type="entry name" value="PI3_PI4_kinase"/>
    <property type="match status" value="1"/>
</dbReference>
<evidence type="ECO:0000313" key="14">
    <source>
        <dbReference type="EMBL" id="CAB5228907.1"/>
    </source>
</evidence>
<dbReference type="EMBL" id="LR797177">
    <property type="protein sequence ID" value="CAB4191704.1"/>
    <property type="molecule type" value="Genomic_DNA"/>
</dbReference>
<evidence type="ECO:0000313" key="3">
    <source>
        <dbReference type="EMBL" id="CAB4145260.1"/>
    </source>
</evidence>
<feature type="region of interest" description="Disordered" evidence="1">
    <location>
        <begin position="212"/>
        <end position="233"/>
    </location>
</feature>
<sequence length="614" mass="66977">MIKSSRAFDANERVAEYRKSVAAVQENVLLFKGFLGPTVKDKPELTSVGHRAARAAGVVVDSLGKLRCPPGTPNANQFTDMQMSNCLMPSAETAARDVAKLSTRLIDGAKTILKNEKVRNVAKATAMIALQYYDAQYSDGMGSLTDTTLMSLAIFKSAGADALDFASDSLHKRGKLSDERKQKLDEINHNIKLSSDIAAKAFLLSMFKRKKDKKKDPKADPPSVKSPSGFKKGNSAIAKAKDFDPVIGGADANGRNIPRDLPTVRKDIDTVEKASEHLANGGKINELGDTVVLDAILNNIDVYDSEGNVSEIKRFELLGTGGGVVGMNRFRDRSTGQMFGVKYASRESMWDENVPHSKAPLTKGRADRWFEPVNEVLATSITEEFGYPASSLRVVQAKPEAAAMAVITDLVHNSYDGKILSASPEQLEKTDTRKLLHMQVMDVVMANGDRHSGNFLFSETPEGLNAVPIDHSFIFQVFGPYEKADKYAESISVGALGTELKKRHGGTVESHAKLVEDAGKVLQDIQKIDADALETRLLGQLDAMMEDRNLIGEYAMTPDNLNQLVDIQSDIRKSIQRLRDMQGMTPKELADIIVKPPTPKADSALEDLLNASPV</sequence>
<dbReference type="EMBL" id="LR796644">
    <property type="protein sequence ID" value="CAB4156029.1"/>
    <property type="molecule type" value="Genomic_DNA"/>
</dbReference>
<feature type="domain" description="PI3K/PI4K catalytic" evidence="2">
    <location>
        <begin position="432"/>
        <end position="479"/>
    </location>
</feature>
<dbReference type="EMBL" id="LR796878">
    <property type="protein sequence ID" value="CAB4171864.1"/>
    <property type="molecule type" value="Genomic_DNA"/>
</dbReference>
<evidence type="ECO:0000313" key="7">
    <source>
        <dbReference type="EMBL" id="CAB4171864.1"/>
    </source>
</evidence>
<evidence type="ECO:0000313" key="11">
    <source>
        <dbReference type="EMBL" id="CAB4213180.1"/>
    </source>
</evidence>
<dbReference type="InterPro" id="IPR000403">
    <property type="entry name" value="PI3/4_kinase_cat_dom"/>
</dbReference>
<evidence type="ECO:0000313" key="10">
    <source>
        <dbReference type="EMBL" id="CAB4200736.1"/>
    </source>
</evidence>
<dbReference type="EMBL" id="LR797452">
    <property type="protein sequence ID" value="CAB4217931.1"/>
    <property type="molecule type" value="Genomic_DNA"/>
</dbReference>
<dbReference type="EMBL" id="LR796698">
    <property type="protein sequence ID" value="CAB4160277.1"/>
    <property type="molecule type" value="Genomic_DNA"/>
</dbReference>
<evidence type="ECO:0000313" key="12">
    <source>
        <dbReference type="EMBL" id="CAB4217931.1"/>
    </source>
</evidence>
<evidence type="ECO:0000313" key="9">
    <source>
        <dbReference type="EMBL" id="CAB4191704.1"/>
    </source>
</evidence>
<accession>A0A6J5MJB0</accession>
<evidence type="ECO:0000313" key="13">
    <source>
        <dbReference type="EMBL" id="CAB5225189.1"/>
    </source>
</evidence>
<reference evidence="3" key="1">
    <citation type="submission" date="2020-04" db="EMBL/GenBank/DDBJ databases">
        <authorList>
            <person name="Chiriac C."/>
            <person name="Salcher M."/>
            <person name="Ghai R."/>
            <person name="Kavagutti S V."/>
        </authorList>
    </citation>
    <scope>NUCLEOTIDE SEQUENCE</scope>
</reference>